<dbReference type="Proteomes" id="UP001219525">
    <property type="component" value="Unassembled WGS sequence"/>
</dbReference>
<organism evidence="1 2">
    <name type="scientific">Mycena pura</name>
    <dbReference type="NCBI Taxonomy" id="153505"/>
    <lineage>
        <taxon>Eukaryota</taxon>
        <taxon>Fungi</taxon>
        <taxon>Dikarya</taxon>
        <taxon>Basidiomycota</taxon>
        <taxon>Agaricomycotina</taxon>
        <taxon>Agaricomycetes</taxon>
        <taxon>Agaricomycetidae</taxon>
        <taxon>Agaricales</taxon>
        <taxon>Marasmiineae</taxon>
        <taxon>Mycenaceae</taxon>
        <taxon>Mycena</taxon>
    </lineage>
</organism>
<proteinExistence type="predicted"/>
<evidence type="ECO:0000313" key="1">
    <source>
        <dbReference type="EMBL" id="KAJ7218616.1"/>
    </source>
</evidence>
<name>A0AAD6VW20_9AGAR</name>
<dbReference type="AlphaFoldDB" id="A0AAD6VW20"/>
<dbReference type="EMBL" id="JARJCW010000012">
    <property type="protein sequence ID" value="KAJ7218616.1"/>
    <property type="molecule type" value="Genomic_DNA"/>
</dbReference>
<sequence>MAQGHKNSTITTSELFPKSLTLRDFFVHFPTFDGGPSITGFGVGADGPSGGNPIWHRQPLIVVPGYGLSARTSKYERCTYWSKVISQIRPEVCRRHVVRQEAGFARVGGGERTA</sequence>
<reference evidence="1" key="1">
    <citation type="submission" date="2023-03" db="EMBL/GenBank/DDBJ databases">
        <title>Massive genome expansion in bonnet fungi (Mycena s.s.) driven by repeated elements and novel gene families across ecological guilds.</title>
        <authorList>
            <consortium name="Lawrence Berkeley National Laboratory"/>
            <person name="Harder C.B."/>
            <person name="Miyauchi S."/>
            <person name="Viragh M."/>
            <person name="Kuo A."/>
            <person name="Thoen E."/>
            <person name="Andreopoulos B."/>
            <person name="Lu D."/>
            <person name="Skrede I."/>
            <person name="Drula E."/>
            <person name="Henrissat B."/>
            <person name="Morin E."/>
            <person name="Kohler A."/>
            <person name="Barry K."/>
            <person name="LaButti K."/>
            <person name="Morin E."/>
            <person name="Salamov A."/>
            <person name="Lipzen A."/>
            <person name="Mereny Z."/>
            <person name="Hegedus B."/>
            <person name="Baldrian P."/>
            <person name="Stursova M."/>
            <person name="Weitz H."/>
            <person name="Taylor A."/>
            <person name="Grigoriev I.V."/>
            <person name="Nagy L.G."/>
            <person name="Martin F."/>
            <person name="Kauserud H."/>
        </authorList>
    </citation>
    <scope>NUCLEOTIDE SEQUENCE</scope>
    <source>
        <strain evidence="1">9144</strain>
    </source>
</reference>
<protein>
    <submittedName>
        <fullName evidence="1">Uncharacterized protein</fullName>
    </submittedName>
</protein>
<evidence type="ECO:0000313" key="2">
    <source>
        <dbReference type="Proteomes" id="UP001219525"/>
    </source>
</evidence>
<keyword evidence="2" id="KW-1185">Reference proteome</keyword>
<accession>A0AAD6VW20</accession>
<comment type="caution">
    <text evidence="1">The sequence shown here is derived from an EMBL/GenBank/DDBJ whole genome shotgun (WGS) entry which is preliminary data.</text>
</comment>
<gene>
    <name evidence="1" type="ORF">GGX14DRAFT_390383</name>
</gene>